<accession>I7GMH4</accession>
<protein>
    <submittedName>
        <fullName evidence="2">Macaca fascicularis brain cDNA, clone: QflA-17129</fullName>
    </submittedName>
</protein>
<feature type="chain" id="PRO_5003710154" evidence="1">
    <location>
        <begin position="24"/>
        <end position="48"/>
    </location>
</feature>
<organism evidence="2">
    <name type="scientific">Macaca fascicularis</name>
    <name type="common">Crab-eating macaque</name>
    <name type="synonym">Cynomolgus monkey</name>
    <dbReference type="NCBI Taxonomy" id="9541"/>
    <lineage>
        <taxon>Eukaryota</taxon>
        <taxon>Metazoa</taxon>
        <taxon>Chordata</taxon>
        <taxon>Craniata</taxon>
        <taxon>Vertebrata</taxon>
        <taxon>Euteleostomi</taxon>
        <taxon>Mammalia</taxon>
        <taxon>Eutheria</taxon>
        <taxon>Euarchontoglires</taxon>
        <taxon>Primates</taxon>
        <taxon>Haplorrhini</taxon>
        <taxon>Catarrhini</taxon>
        <taxon>Cercopithecidae</taxon>
        <taxon>Cercopithecinae</taxon>
        <taxon>Macaca</taxon>
    </lineage>
</organism>
<dbReference type="EMBL" id="AB172206">
    <property type="protein sequence ID" value="BAE89268.1"/>
    <property type="molecule type" value="mRNA"/>
</dbReference>
<feature type="signal peptide" evidence="1">
    <location>
        <begin position="1"/>
        <end position="23"/>
    </location>
</feature>
<keyword evidence="1" id="KW-0732">Signal</keyword>
<sequence>MGKIITRYIKYLLFLAFFSPTECIEDGALLCLLTFCPLTRNLQSVFSK</sequence>
<proteinExistence type="evidence at transcript level"/>
<reference evidence="2" key="1">
    <citation type="journal article" date="2007" name="PLoS Biol.">
        <title>Rate of evolution in brain-expressed genes in humans and other primates.</title>
        <authorList>
            <person name="Wang H.-Y."/>
            <person name="Chien H.-C."/>
            <person name="Osada N."/>
            <person name="Hashimoto K."/>
            <person name="Sugano S."/>
            <person name="Gojobori T."/>
            <person name="Chou C.-K."/>
            <person name="Tsai S.-F."/>
            <person name="Wu C.-I."/>
            <person name="Shen C.-K.J."/>
        </authorList>
    </citation>
    <scope>NUCLEOTIDE SEQUENCE</scope>
</reference>
<name>I7GMH4_MACFA</name>
<dbReference type="AlphaFoldDB" id="I7GMH4"/>
<evidence type="ECO:0000256" key="1">
    <source>
        <dbReference type="SAM" id="SignalP"/>
    </source>
</evidence>
<evidence type="ECO:0000313" key="2">
    <source>
        <dbReference type="EMBL" id="BAE89268.1"/>
    </source>
</evidence>